<protein>
    <recommendedName>
        <fullName evidence="1">Nucleotidyltransferase-like domain-containing protein</fullName>
    </recommendedName>
</protein>
<dbReference type="InterPro" id="IPR022550">
    <property type="entry name" value="NTP_transf_8"/>
</dbReference>
<sequence length="418" mass="47135">MTFPQKNYNQRKVAFRSVEPGVIIFLQERYNRRKSVPIREIDLMYQTMLADLGQRSLDGSFVAEFPLEGRFVSVPVKGKEYWYFDHPGQDGVKRSYVGPKKDEELTKRVTNFGAIKDDLRNRRRMVATLTREGGMNAPPRFTGDIIEVLANAGLFRLRAVLVGTVAFQTYSGVLGVRLPASLMQTSDAEFAQFHSISTAVNDSIPPIREVLEKLDPTFREVPHLNHPTRSTQFVNAKNYRVEFLTPNTGSDDNQQKPADMPALGGISAEPLRVLDYLIYNPIRTVILHKSGITVNVPAPERYAVHKLIVASRRENDDNGVFKREKDVQQASHLFEAMGATRRHSDLALAYCEAWERGQSWRDAIARGLSFLRPDRRLQLMSVLAEGMAEIGENAVRYGVEMDPDGVGGISTPEPKSRR</sequence>
<reference evidence="2" key="1">
    <citation type="submission" date="2016-04" db="EMBL/GenBank/DDBJ databases">
        <title>Fast-growing isolate from the root nodules of Vavilovia formosa.</title>
        <authorList>
            <person name="Kimeklis A."/>
            <person name="Safronova V."/>
            <person name="Belimov A."/>
            <person name="Andronov E."/>
        </authorList>
    </citation>
    <scope>NUCLEOTIDE SEQUENCE [LARGE SCALE GENOMIC DNA]</scope>
    <source>
        <strain evidence="2">Vaf-46</strain>
    </source>
</reference>
<organism evidence="2">
    <name type="scientific">Rhizobium leguminosarum</name>
    <dbReference type="NCBI Taxonomy" id="384"/>
    <lineage>
        <taxon>Bacteria</taxon>
        <taxon>Pseudomonadati</taxon>
        <taxon>Pseudomonadota</taxon>
        <taxon>Alphaproteobacteria</taxon>
        <taxon>Hyphomicrobiales</taxon>
        <taxon>Rhizobiaceae</taxon>
        <taxon>Rhizobium/Agrobacterium group</taxon>
        <taxon>Rhizobium</taxon>
    </lineage>
</organism>
<evidence type="ECO:0000313" key="2">
    <source>
        <dbReference type="EMBL" id="OAP96275.1"/>
    </source>
</evidence>
<comment type="caution">
    <text evidence="2">The sequence shown here is derived from an EMBL/GenBank/DDBJ whole genome shotgun (WGS) entry which is preliminary data.</text>
</comment>
<dbReference type="Pfam" id="PF12281">
    <property type="entry name" value="NTP_transf_8"/>
    <property type="match status" value="1"/>
</dbReference>
<dbReference type="EMBL" id="LWBS01000057">
    <property type="protein sequence ID" value="OAP96275.1"/>
    <property type="molecule type" value="Genomic_DNA"/>
</dbReference>
<dbReference type="PIRSF" id="PIRSF031854">
    <property type="entry name" value="UCP031854"/>
    <property type="match status" value="1"/>
</dbReference>
<evidence type="ECO:0000259" key="1">
    <source>
        <dbReference type="Pfam" id="PF12281"/>
    </source>
</evidence>
<name>A0A179BY52_RHILE</name>
<dbReference type="InterPro" id="IPR058575">
    <property type="entry name" value="NTP_transf_8_dom"/>
</dbReference>
<gene>
    <name evidence="2" type="ORF">A4U53_38405</name>
</gene>
<feature type="domain" description="Nucleotidyltransferase-like" evidence="1">
    <location>
        <begin position="141"/>
        <end position="355"/>
    </location>
</feature>
<accession>A0A179BY52</accession>
<proteinExistence type="predicted"/>
<dbReference type="AlphaFoldDB" id="A0A179BY52"/>